<dbReference type="EMBL" id="OY731399">
    <property type="protein sequence ID" value="CAJ1930990.1"/>
    <property type="molecule type" value="Genomic_DNA"/>
</dbReference>
<organism evidence="1 2">
    <name type="scientific">Sphenostylis stenocarpa</name>
    <dbReference type="NCBI Taxonomy" id="92480"/>
    <lineage>
        <taxon>Eukaryota</taxon>
        <taxon>Viridiplantae</taxon>
        <taxon>Streptophyta</taxon>
        <taxon>Embryophyta</taxon>
        <taxon>Tracheophyta</taxon>
        <taxon>Spermatophyta</taxon>
        <taxon>Magnoliopsida</taxon>
        <taxon>eudicotyledons</taxon>
        <taxon>Gunneridae</taxon>
        <taxon>Pentapetalae</taxon>
        <taxon>rosids</taxon>
        <taxon>fabids</taxon>
        <taxon>Fabales</taxon>
        <taxon>Fabaceae</taxon>
        <taxon>Papilionoideae</taxon>
        <taxon>50 kb inversion clade</taxon>
        <taxon>NPAAA clade</taxon>
        <taxon>indigoferoid/millettioid clade</taxon>
        <taxon>Phaseoleae</taxon>
        <taxon>Sphenostylis</taxon>
    </lineage>
</organism>
<dbReference type="Proteomes" id="UP001189624">
    <property type="component" value="Chromosome 2"/>
</dbReference>
<reference evidence="1" key="1">
    <citation type="submission" date="2023-10" db="EMBL/GenBank/DDBJ databases">
        <authorList>
            <person name="Domelevo Entfellner J.-B."/>
        </authorList>
    </citation>
    <scope>NUCLEOTIDE SEQUENCE</scope>
</reference>
<dbReference type="Gramene" id="rna-AYBTSS11_LOCUS5003">
    <property type="protein sequence ID" value="CAJ1930990.1"/>
    <property type="gene ID" value="gene-AYBTSS11_LOCUS5003"/>
</dbReference>
<proteinExistence type="predicted"/>
<gene>
    <name evidence="1" type="ORF">AYBTSS11_LOCUS5003</name>
</gene>
<name>A0AA86S2L2_9FABA</name>
<evidence type="ECO:0000313" key="2">
    <source>
        <dbReference type="Proteomes" id="UP001189624"/>
    </source>
</evidence>
<accession>A0AA86S2L2</accession>
<evidence type="ECO:0000313" key="1">
    <source>
        <dbReference type="EMBL" id="CAJ1930990.1"/>
    </source>
</evidence>
<protein>
    <submittedName>
        <fullName evidence="1">Uncharacterized protein</fullName>
    </submittedName>
</protein>
<sequence>MQSVCQDRSQRDGKEQSAYCLGELVHRKKVGEDSNSMAQGHQTYVLHMPEIDVDIEKVQLLLSFKEQRLGWFQGNHVSSKWEWFITTMFDLKEGLKLVNWYPQIKYTTAEEYMKR</sequence>
<keyword evidence="2" id="KW-1185">Reference proteome</keyword>
<dbReference type="AlphaFoldDB" id="A0AA86S2L2"/>